<evidence type="ECO:0000313" key="12">
    <source>
        <dbReference type="EMBL" id="MBF4274098.1"/>
    </source>
</evidence>
<keyword evidence="4 9" id="KW-0456">Lyase</keyword>
<dbReference type="UniPathway" id="UPA00251">
    <property type="reaction ID" value="UER00320"/>
</dbReference>
<proteinExistence type="inferred from homology"/>
<dbReference type="RefSeq" id="WP_013855520.1">
    <property type="nucleotide sequence ID" value="NZ_CP020534.1"/>
</dbReference>
<accession>A0A1Q1J457</accession>
<evidence type="ECO:0000256" key="4">
    <source>
        <dbReference type="ARBA" id="ARBA00023239"/>
    </source>
</evidence>
<reference evidence="12 14" key="2">
    <citation type="journal article" date="2021" name="PeerJ">
        <title>Analysis of 44 Vibrio anguillarum genomes reveals high genetic diversity.</title>
        <authorList>
            <person name="Hansen M.J."/>
            <person name="Dalsgaard I."/>
        </authorList>
    </citation>
    <scope>NUCLEOTIDE SEQUENCE [LARGE SCALE GENOMIC DNA]</scope>
    <source>
        <strain evidence="12 14">17-16730-2A</strain>
    </source>
</reference>
<dbReference type="CDD" id="cd06578">
    <property type="entry name" value="HemD"/>
    <property type="match status" value="1"/>
</dbReference>
<dbReference type="EC" id="4.2.1.75" evidence="3 9"/>
<dbReference type="GO" id="GO:0006782">
    <property type="term" value="P:protoporphyrinogen IX biosynthetic process"/>
    <property type="evidence" value="ECO:0007669"/>
    <property type="project" value="UniProtKB-UniRule"/>
</dbReference>
<comment type="catalytic activity">
    <reaction evidence="8 9">
        <text>hydroxymethylbilane = uroporphyrinogen III + H2O</text>
        <dbReference type="Rhea" id="RHEA:18965"/>
        <dbReference type="ChEBI" id="CHEBI:15377"/>
        <dbReference type="ChEBI" id="CHEBI:57308"/>
        <dbReference type="ChEBI" id="CHEBI:57845"/>
        <dbReference type="EC" id="4.2.1.75"/>
    </reaction>
</comment>
<evidence type="ECO:0000259" key="10">
    <source>
        <dbReference type="Pfam" id="PF02602"/>
    </source>
</evidence>
<evidence type="ECO:0000256" key="3">
    <source>
        <dbReference type="ARBA" id="ARBA00013109"/>
    </source>
</evidence>
<dbReference type="SUPFAM" id="SSF69618">
    <property type="entry name" value="HemD-like"/>
    <property type="match status" value="1"/>
</dbReference>
<organism evidence="11 13">
    <name type="scientific">Vibrio anguillarum</name>
    <name type="common">Listonella anguillarum</name>
    <dbReference type="NCBI Taxonomy" id="55601"/>
    <lineage>
        <taxon>Bacteria</taxon>
        <taxon>Pseudomonadati</taxon>
        <taxon>Pseudomonadota</taxon>
        <taxon>Gammaproteobacteria</taxon>
        <taxon>Vibrionales</taxon>
        <taxon>Vibrionaceae</taxon>
        <taxon>Vibrio</taxon>
    </lineage>
</organism>
<comment type="similarity">
    <text evidence="2 9">Belongs to the uroporphyrinogen-III synthase family.</text>
</comment>
<gene>
    <name evidence="11" type="ORF">DYL72_07935</name>
    <name evidence="12" type="ORF">EAY07_19155</name>
</gene>
<evidence type="ECO:0000256" key="9">
    <source>
        <dbReference type="RuleBase" id="RU366031"/>
    </source>
</evidence>
<dbReference type="OMA" id="VRYWEVY"/>
<dbReference type="InterPro" id="IPR039793">
    <property type="entry name" value="UROS/Hem4"/>
</dbReference>
<dbReference type="Proteomes" id="UP000722957">
    <property type="component" value="Unassembled WGS sequence"/>
</dbReference>
<name>A0A1Q1J457_VIBAN</name>
<dbReference type="EMBL" id="RDOM01000090">
    <property type="protein sequence ID" value="MBF4274098.1"/>
    <property type="molecule type" value="Genomic_DNA"/>
</dbReference>
<dbReference type="AlphaFoldDB" id="A0A1Q1J457"/>
<dbReference type="Gene3D" id="3.40.50.10090">
    <property type="match status" value="2"/>
</dbReference>
<comment type="pathway">
    <text evidence="1 9">Porphyrin-containing compound metabolism; protoporphyrin-IX biosynthesis; coproporphyrinogen-III from 5-aminolevulinate: step 3/4.</text>
</comment>
<dbReference type="InterPro" id="IPR003754">
    <property type="entry name" value="4pyrrol_synth_uPrphyn_synth"/>
</dbReference>
<evidence type="ECO:0000256" key="7">
    <source>
        <dbReference type="ARBA" id="ARBA00040167"/>
    </source>
</evidence>
<evidence type="ECO:0000256" key="5">
    <source>
        <dbReference type="ARBA" id="ARBA00023244"/>
    </source>
</evidence>
<evidence type="ECO:0000313" key="13">
    <source>
        <dbReference type="Proteomes" id="UP000256923"/>
    </source>
</evidence>
<dbReference type="GO" id="GO:0004852">
    <property type="term" value="F:uroporphyrinogen-III synthase activity"/>
    <property type="evidence" value="ECO:0007669"/>
    <property type="project" value="UniProtKB-UniRule"/>
</dbReference>
<feature type="domain" description="Tetrapyrrole biosynthesis uroporphyrinogen III synthase" evidence="10">
    <location>
        <begin position="16"/>
        <end position="224"/>
    </location>
</feature>
<protein>
    <recommendedName>
        <fullName evidence="7 9">Uroporphyrinogen-III synthase</fullName>
        <ecNumber evidence="3 9">4.2.1.75</ecNumber>
    </recommendedName>
</protein>
<dbReference type="NCBIfam" id="NF004585">
    <property type="entry name" value="PRK05928.2-2"/>
    <property type="match status" value="1"/>
</dbReference>
<dbReference type="PANTHER" id="PTHR38042:SF1">
    <property type="entry name" value="UROPORPHYRINOGEN-III SYNTHASE, CHLOROPLASTIC"/>
    <property type="match status" value="1"/>
</dbReference>
<evidence type="ECO:0000256" key="1">
    <source>
        <dbReference type="ARBA" id="ARBA00004772"/>
    </source>
</evidence>
<dbReference type="Pfam" id="PF02602">
    <property type="entry name" value="HEM4"/>
    <property type="match status" value="1"/>
</dbReference>
<dbReference type="PANTHER" id="PTHR38042">
    <property type="entry name" value="UROPORPHYRINOGEN-III SYNTHASE, CHLOROPLASTIC"/>
    <property type="match status" value="1"/>
</dbReference>
<keyword evidence="5 9" id="KW-0627">Porphyrin biosynthesis</keyword>
<evidence type="ECO:0000256" key="8">
    <source>
        <dbReference type="ARBA" id="ARBA00048617"/>
    </source>
</evidence>
<dbReference type="KEGG" id="vau:VANGNB10_cI0070c"/>
<sequence length="253" mass="28519">MTVLVTRPENQGIELCQQLADLGIRSVHHPLIQINAGADLPYLLPELQQCDIIIAVSQNAVTFSHQFLQDHRYFWPNDARYLAVGQKTAHVFSKLSQQKVHYPQISDSEHLLALPQLQSISGLKVMILRGNGGRELIHDSLIERGADVVYKEVYRRDTITLFAAESISLWQQQQVTQLVVTSSGQLNFMMDQFSDSQRLWLLNLALFVPSERIRQEALHMGFGCVTNVGSASNTELAASISQSRQDSKHDKQK</sequence>
<evidence type="ECO:0000256" key="6">
    <source>
        <dbReference type="ARBA" id="ARBA00037589"/>
    </source>
</evidence>
<reference evidence="11 13" key="1">
    <citation type="submission" date="2018-12" db="EMBL/GenBank/DDBJ databases">
        <title>Characterization and Draft Genome of Vibrio anguillarum J360 Marine Pathogen Isolated from an Outbreak in Lumpfish (Cyclopterus lumpus).</title>
        <authorList>
            <person name="Vasquez J.I."/>
            <person name="Cao T."/>
            <person name="Chakraborty S."/>
            <person name="Gnanagobal H."/>
            <person name="Wescot J."/>
            <person name="Boyce D."/>
            <person name="Santander J."/>
        </authorList>
    </citation>
    <scope>NUCLEOTIDE SEQUENCE [LARGE SCALE GENOMIC DNA]</scope>
    <source>
        <strain evidence="11 13">J360</strain>
    </source>
</reference>
<evidence type="ECO:0000313" key="11">
    <source>
        <dbReference type="EMBL" id="AZS24985.1"/>
    </source>
</evidence>
<dbReference type="GO" id="GO:0006780">
    <property type="term" value="P:uroporphyrinogen III biosynthetic process"/>
    <property type="evidence" value="ECO:0007669"/>
    <property type="project" value="UniProtKB-UniRule"/>
</dbReference>
<dbReference type="Proteomes" id="UP000256923">
    <property type="component" value="Chromosome 1"/>
</dbReference>
<dbReference type="InterPro" id="IPR036108">
    <property type="entry name" value="4pyrrol_syn_uPrphyn_synt_sf"/>
</dbReference>
<dbReference type="EMBL" id="CP034672">
    <property type="protein sequence ID" value="AZS24985.1"/>
    <property type="molecule type" value="Genomic_DNA"/>
</dbReference>
<evidence type="ECO:0000313" key="14">
    <source>
        <dbReference type="Proteomes" id="UP000722957"/>
    </source>
</evidence>
<comment type="function">
    <text evidence="6 9">Catalyzes cyclization of the linear tetrapyrrole, hydroxymethylbilane, to the macrocyclic uroporphyrinogen III.</text>
</comment>
<evidence type="ECO:0000256" key="2">
    <source>
        <dbReference type="ARBA" id="ARBA00008133"/>
    </source>
</evidence>